<dbReference type="InterPro" id="IPR004879">
    <property type="entry name" value="Ssp411-like_TRX"/>
</dbReference>
<dbReference type="PANTHER" id="PTHR42899:SF1">
    <property type="entry name" value="SPERMATOGENESIS-ASSOCIATED PROTEIN 20"/>
    <property type="match status" value="1"/>
</dbReference>
<reference evidence="3" key="1">
    <citation type="journal article" date="2023" name="Mol. Phylogenet. Evol.">
        <title>Genome-scale phylogeny and comparative genomics of the fungal order Sordariales.</title>
        <authorList>
            <person name="Hensen N."/>
            <person name="Bonometti L."/>
            <person name="Westerberg I."/>
            <person name="Brannstrom I.O."/>
            <person name="Guillou S."/>
            <person name="Cros-Aarteil S."/>
            <person name="Calhoun S."/>
            <person name="Haridas S."/>
            <person name="Kuo A."/>
            <person name="Mondo S."/>
            <person name="Pangilinan J."/>
            <person name="Riley R."/>
            <person name="LaButti K."/>
            <person name="Andreopoulos B."/>
            <person name="Lipzen A."/>
            <person name="Chen C."/>
            <person name="Yan M."/>
            <person name="Daum C."/>
            <person name="Ng V."/>
            <person name="Clum A."/>
            <person name="Steindorff A."/>
            <person name="Ohm R.A."/>
            <person name="Martin F."/>
            <person name="Silar P."/>
            <person name="Natvig D.O."/>
            <person name="Lalanne C."/>
            <person name="Gautier V."/>
            <person name="Ament-Velasquez S.L."/>
            <person name="Kruys A."/>
            <person name="Hutchinson M.I."/>
            <person name="Powell A.J."/>
            <person name="Barry K."/>
            <person name="Miller A.N."/>
            <person name="Grigoriev I.V."/>
            <person name="Debuchy R."/>
            <person name="Gladieux P."/>
            <person name="Hiltunen Thoren M."/>
            <person name="Johannesson H."/>
        </authorList>
    </citation>
    <scope>NUCLEOTIDE SEQUENCE</scope>
    <source>
        <strain evidence="3">CBS 955.72</strain>
    </source>
</reference>
<feature type="compositionally biased region" description="Polar residues" evidence="1">
    <location>
        <begin position="1"/>
        <end position="30"/>
    </location>
</feature>
<feature type="region of interest" description="Disordered" evidence="1">
    <location>
        <begin position="841"/>
        <end position="871"/>
    </location>
</feature>
<dbReference type="AlphaFoldDB" id="A0AAJ0ML60"/>
<dbReference type="GO" id="GO:0005975">
    <property type="term" value="P:carbohydrate metabolic process"/>
    <property type="evidence" value="ECO:0007669"/>
    <property type="project" value="InterPro"/>
</dbReference>
<feature type="compositionally biased region" description="Low complexity" evidence="1">
    <location>
        <begin position="841"/>
        <end position="852"/>
    </location>
</feature>
<evidence type="ECO:0000313" key="4">
    <source>
        <dbReference type="Proteomes" id="UP001275084"/>
    </source>
</evidence>
<comment type="caution">
    <text evidence="3">The sequence shown here is derived from an EMBL/GenBank/DDBJ whole genome shotgun (WGS) entry which is preliminary data.</text>
</comment>
<feature type="region of interest" description="Disordered" evidence="1">
    <location>
        <begin position="783"/>
        <end position="817"/>
    </location>
</feature>
<evidence type="ECO:0000259" key="2">
    <source>
        <dbReference type="Pfam" id="PF03190"/>
    </source>
</evidence>
<dbReference type="PANTHER" id="PTHR42899">
    <property type="entry name" value="SPERMATOGENESIS-ASSOCIATED PROTEIN 20"/>
    <property type="match status" value="1"/>
</dbReference>
<dbReference type="Pfam" id="PF03190">
    <property type="entry name" value="Thioredox_DsbH"/>
    <property type="match status" value="1"/>
</dbReference>
<evidence type="ECO:0000256" key="1">
    <source>
        <dbReference type="SAM" id="MobiDB-lite"/>
    </source>
</evidence>
<protein>
    <recommendedName>
        <fullName evidence="2">Spermatogenesis-associated protein 20-like TRX domain-containing protein</fullName>
    </recommendedName>
</protein>
<dbReference type="Gene3D" id="1.50.10.10">
    <property type="match status" value="1"/>
</dbReference>
<feature type="domain" description="Spermatogenesis-associated protein 20-like TRX" evidence="2">
    <location>
        <begin position="53"/>
        <end position="231"/>
    </location>
</feature>
<dbReference type="InterPro" id="IPR024705">
    <property type="entry name" value="Ssp411"/>
</dbReference>
<dbReference type="InterPro" id="IPR008928">
    <property type="entry name" value="6-hairpin_glycosidase_sf"/>
</dbReference>
<dbReference type="InterPro" id="IPR012341">
    <property type="entry name" value="6hp_glycosidase-like_sf"/>
</dbReference>
<sequence>MMSAQLQQQQPNGPVATTTTPAPQDSPSSREATAMATTTAPTENNPAFPPLRNHARESSSPYVQRHGDTPVAWQPLDAKALDRAVKENKPIFMHIGFLADHHCRLTTQDSFSHPLVAAFLNHAFIPIIVDREERPDLDTIYQNYSEAVNATGGWPLNLFLTPDLYPIFGETYWPGPGTEHSLAAAALADDHAGDGEEACIDFLALSKKIHNVWEEQEERCRREAFEMLSKLQDFAQEGTFSSTTAATLTRELFLPERGANSDEADVDLDQVEEALGRIAQMFDPTEYGFGTPKFPNPARLSFLLRLAQFPDEVKDVVGEKEVENATNMALGTLRRIRDGGLHDHVGAGFMRFSVTRDWSVPHFEKMVGENALLLGVFLDAWLEKSGSLVAEDEFVDVVFELADYLTSPLIRQEGGGFVTSEAADSFYRRGDRHMREGAYYLWTRREFDHVVGSGASDGQHASLVAAAHWNVLEHGNVPRDQDPHDEFINQNVLYAVKDVHELSKQFGIPVSEVQRILASARENLRSHREKERVRPGRDEKVVVNINGMVIAALARTAAAVRSVDAERSTKYLDAAKKAAAFVKHNLWVAAENAADKTMRRFFYQEPSATLAFADDYAFLIEGLLGLYESTLEREWLSWAKELQDTQTRLFYDPISRDEIPSPRRAYSGGFYSTEEQTLSHTILRLKSGMDKSQPSTNAVSASNLFVLGTLLGDATYIRQAKDTIFAFEAEILQYPWLFVSLLSGVVTVRLGVKEVRVSAREEKLRQYYTTPRAEARALVLVAEPEPEQEPEPKPEPVELDPPLKSELEQEPEPATEEQMLKFESKLRSELETIAPDVQGAKAEAVPAAQEAGVKAKEKESEPKVSEPVAETAPGVTGVAVAVEKAEEQPAVAEAPKETPVEVLRSGDDCVLMPGELISRDGNCVL</sequence>
<dbReference type="EMBL" id="JAUIQD010000001">
    <property type="protein sequence ID" value="KAK3364516.1"/>
    <property type="molecule type" value="Genomic_DNA"/>
</dbReference>
<feature type="compositionally biased region" description="Basic and acidic residues" evidence="1">
    <location>
        <begin position="790"/>
        <end position="807"/>
    </location>
</feature>
<dbReference type="Proteomes" id="UP001275084">
    <property type="component" value="Unassembled WGS sequence"/>
</dbReference>
<feature type="compositionally biased region" description="Basic and acidic residues" evidence="1">
    <location>
        <begin position="853"/>
        <end position="864"/>
    </location>
</feature>
<organism evidence="3 4">
    <name type="scientific">Lasiosphaeria hispida</name>
    <dbReference type="NCBI Taxonomy" id="260671"/>
    <lineage>
        <taxon>Eukaryota</taxon>
        <taxon>Fungi</taxon>
        <taxon>Dikarya</taxon>
        <taxon>Ascomycota</taxon>
        <taxon>Pezizomycotina</taxon>
        <taxon>Sordariomycetes</taxon>
        <taxon>Sordariomycetidae</taxon>
        <taxon>Sordariales</taxon>
        <taxon>Lasiosphaeriaceae</taxon>
        <taxon>Lasiosphaeria</taxon>
    </lineage>
</organism>
<dbReference type="GO" id="GO:0003824">
    <property type="term" value="F:catalytic activity"/>
    <property type="evidence" value="ECO:0007669"/>
    <property type="project" value="UniProtKB-ARBA"/>
</dbReference>
<reference evidence="3" key="2">
    <citation type="submission" date="2023-06" db="EMBL/GenBank/DDBJ databases">
        <authorList>
            <consortium name="Lawrence Berkeley National Laboratory"/>
            <person name="Haridas S."/>
            <person name="Hensen N."/>
            <person name="Bonometti L."/>
            <person name="Westerberg I."/>
            <person name="Brannstrom I.O."/>
            <person name="Guillou S."/>
            <person name="Cros-Aarteil S."/>
            <person name="Calhoun S."/>
            <person name="Kuo A."/>
            <person name="Mondo S."/>
            <person name="Pangilinan J."/>
            <person name="Riley R."/>
            <person name="Labutti K."/>
            <person name="Andreopoulos B."/>
            <person name="Lipzen A."/>
            <person name="Chen C."/>
            <person name="Yanf M."/>
            <person name="Daum C."/>
            <person name="Ng V."/>
            <person name="Clum A."/>
            <person name="Steindorff A."/>
            <person name="Ohm R."/>
            <person name="Martin F."/>
            <person name="Silar P."/>
            <person name="Natvig D."/>
            <person name="Lalanne C."/>
            <person name="Gautier V."/>
            <person name="Ament-Velasquez S.L."/>
            <person name="Kruys A."/>
            <person name="Hutchinson M.I."/>
            <person name="Powell A.J."/>
            <person name="Barry K."/>
            <person name="Miller A.N."/>
            <person name="Grigoriev I.V."/>
            <person name="Debuchy R."/>
            <person name="Gladieux P."/>
            <person name="Thoren M.H."/>
            <person name="Johannesson H."/>
        </authorList>
    </citation>
    <scope>NUCLEOTIDE SEQUENCE</scope>
    <source>
        <strain evidence="3">CBS 955.72</strain>
    </source>
</reference>
<dbReference type="InterPro" id="IPR036249">
    <property type="entry name" value="Thioredoxin-like_sf"/>
</dbReference>
<proteinExistence type="predicted"/>
<gene>
    <name evidence="3" type="ORF">B0T25DRAFT_563528</name>
</gene>
<dbReference type="SUPFAM" id="SSF52833">
    <property type="entry name" value="Thioredoxin-like"/>
    <property type="match status" value="1"/>
</dbReference>
<dbReference type="SUPFAM" id="SSF48208">
    <property type="entry name" value="Six-hairpin glycosidases"/>
    <property type="match status" value="1"/>
</dbReference>
<keyword evidence="4" id="KW-1185">Reference proteome</keyword>
<evidence type="ECO:0000313" key="3">
    <source>
        <dbReference type="EMBL" id="KAK3364516.1"/>
    </source>
</evidence>
<name>A0AAJ0ML60_9PEZI</name>
<feature type="region of interest" description="Disordered" evidence="1">
    <location>
        <begin position="1"/>
        <end position="65"/>
    </location>
</feature>
<dbReference type="Gene3D" id="3.40.30.10">
    <property type="entry name" value="Glutaredoxin"/>
    <property type="match status" value="1"/>
</dbReference>
<accession>A0AAJ0ML60</accession>
<feature type="compositionally biased region" description="Low complexity" evidence="1">
    <location>
        <begin position="31"/>
        <end position="46"/>
    </location>
</feature>